<dbReference type="PANTHER" id="PTHR12375">
    <property type="entry name" value="RNA-BINDING PROTEIN LUC7-RELATED"/>
    <property type="match status" value="1"/>
</dbReference>
<sequence>MGKWRDSKPSQMDSQRALLDELMGVNRNLDNEEGVVDDFKDERVCKAYLCGLCPHDLFSNTKQDLGACDYLHDEELKRQYEADVAKGEDYGYDKHLESILVNHIQEVDKKISRSQRRLEEGGQGAMAMDTASLRNNEEIMKMEVQMSEIMKNAEAKGEEGDVDEAQELFEQAEELQRTKAELEAKALQHHGSQGSVGSPPPRHIQPHCTRAGERDSAEAARV</sequence>
<protein>
    <submittedName>
        <fullName evidence="3">Uncharacterized protein</fullName>
    </submittedName>
</protein>
<dbReference type="EMBL" id="FN649760">
    <property type="protein sequence ID" value="CBN79656.1"/>
    <property type="molecule type" value="Genomic_DNA"/>
</dbReference>
<dbReference type="AlphaFoldDB" id="D8LL39"/>
<organism evidence="3 4">
    <name type="scientific">Ectocarpus siliculosus</name>
    <name type="common">Brown alga</name>
    <name type="synonym">Conferva siliculosa</name>
    <dbReference type="NCBI Taxonomy" id="2880"/>
    <lineage>
        <taxon>Eukaryota</taxon>
        <taxon>Sar</taxon>
        <taxon>Stramenopiles</taxon>
        <taxon>Ochrophyta</taxon>
        <taxon>PX clade</taxon>
        <taxon>Phaeophyceae</taxon>
        <taxon>Ectocarpales</taxon>
        <taxon>Ectocarpaceae</taxon>
        <taxon>Ectocarpus</taxon>
    </lineage>
</organism>
<dbReference type="OrthoDB" id="153872at2759"/>
<comment type="similarity">
    <text evidence="1">Belongs to the Luc7 family.</text>
</comment>
<dbReference type="GO" id="GO:0006376">
    <property type="term" value="P:mRNA splice site recognition"/>
    <property type="evidence" value="ECO:0007669"/>
    <property type="project" value="InterPro"/>
</dbReference>
<feature type="compositionally biased region" description="Basic and acidic residues" evidence="2">
    <location>
        <begin position="210"/>
        <end position="222"/>
    </location>
</feature>
<gene>
    <name evidence="3" type="ORF">Esi_0321_0015</name>
</gene>
<feature type="compositionally biased region" description="Acidic residues" evidence="2">
    <location>
        <begin position="160"/>
        <end position="173"/>
    </location>
</feature>
<keyword evidence="4" id="KW-1185">Reference proteome</keyword>
<proteinExistence type="inferred from homology"/>
<dbReference type="Proteomes" id="UP000002630">
    <property type="component" value="Unassembled WGS sequence"/>
</dbReference>
<feature type="compositionally biased region" description="Basic and acidic residues" evidence="2">
    <location>
        <begin position="174"/>
        <end position="186"/>
    </location>
</feature>
<dbReference type="STRING" id="2880.D8LL39"/>
<dbReference type="InterPro" id="IPR004882">
    <property type="entry name" value="Luc7-rel"/>
</dbReference>
<dbReference type="GO" id="GO:0003729">
    <property type="term" value="F:mRNA binding"/>
    <property type="evidence" value="ECO:0007669"/>
    <property type="project" value="InterPro"/>
</dbReference>
<evidence type="ECO:0000256" key="2">
    <source>
        <dbReference type="SAM" id="MobiDB-lite"/>
    </source>
</evidence>
<evidence type="ECO:0000313" key="3">
    <source>
        <dbReference type="EMBL" id="CBN79656.1"/>
    </source>
</evidence>
<dbReference type="Pfam" id="PF03194">
    <property type="entry name" value="LUC7"/>
    <property type="match status" value="1"/>
</dbReference>
<evidence type="ECO:0000313" key="4">
    <source>
        <dbReference type="Proteomes" id="UP000002630"/>
    </source>
</evidence>
<dbReference type="InParanoid" id="D8LL39"/>
<feature type="region of interest" description="Disordered" evidence="2">
    <location>
        <begin position="154"/>
        <end position="222"/>
    </location>
</feature>
<evidence type="ECO:0000256" key="1">
    <source>
        <dbReference type="ARBA" id="ARBA00005655"/>
    </source>
</evidence>
<accession>D8LL39</accession>
<name>D8LL39_ECTSI</name>
<dbReference type="GO" id="GO:0005685">
    <property type="term" value="C:U1 snRNP"/>
    <property type="evidence" value="ECO:0007669"/>
    <property type="project" value="InterPro"/>
</dbReference>
<dbReference type="FunCoup" id="D8LL39">
    <property type="interactions" value="469"/>
</dbReference>
<dbReference type="eggNOG" id="KOG0796">
    <property type="taxonomic scope" value="Eukaryota"/>
</dbReference>
<reference evidence="3 4" key="1">
    <citation type="journal article" date="2010" name="Nature">
        <title>The Ectocarpus genome and the independent evolution of multicellularity in brown algae.</title>
        <authorList>
            <person name="Cock J.M."/>
            <person name="Sterck L."/>
            <person name="Rouze P."/>
            <person name="Scornet D."/>
            <person name="Allen A.E."/>
            <person name="Amoutzias G."/>
            <person name="Anthouard V."/>
            <person name="Artiguenave F."/>
            <person name="Aury J.M."/>
            <person name="Badger J.H."/>
            <person name="Beszteri B."/>
            <person name="Billiau K."/>
            <person name="Bonnet E."/>
            <person name="Bothwell J.H."/>
            <person name="Bowler C."/>
            <person name="Boyen C."/>
            <person name="Brownlee C."/>
            <person name="Carrano C.J."/>
            <person name="Charrier B."/>
            <person name="Cho G.Y."/>
            <person name="Coelho S.M."/>
            <person name="Collen J."/>
            <person name="Corre E."/>
            <person name="Da Silva C."/>
            <person name="Delage L."/>
            <person name="Delaroque N."/>
            <person name="Dittami S.M."/>
            <person name="Doulbeau S."/>
            <person name="Elias M."/>
            <person name="Farnham G."/>
            <person name="Gachon C.M."/>
            <person name="Gschloessl B."/>
            <person name="Heesch S."/>
            <person name="Jabbari K."/>
            <person name="Jubin C."/>
            <person name="Kawai H."/>
            <person name="Kimura K."/>
            <person name="Kloareg B."/>
            <person name="Kupper F.C."/>
            <person name="Lang D."/>
            <person name="Le Bail A."/>
            <person name="Leblanc C."/>
            <person name="Lerouge P."/>
            <person name="Lohr M."/>
            <person name="Lopez P.J."/>
            <person name="Martens C."/>
            <person name="Maumus F."/>
            <person name="Michel G."/>
            <person name="Miranda-Saavedra D."/>
            <person name="Morales J."/>
            <person name="Moreau H."/>
            <person name="Motomura T."/>
            <person name="Nagasato C."/>
            <person name="Napoli C.A."/>
            <person name="Nelson D.R."/>
            <person name="Nyvall-Collen P."/>
            <person name="Peters A.F."/>
            <person name="Pommier C."/>
            <person name="Potin P."/>
            <person name="Poulain J."/>
            <person name="Quesneville H."/>
            <person name="Read B."/>
            <person name="Rensing S.A."/>
            <person name="Ritter A."/>
            <person name="Rousvoal S."/>
            <person name="Samanta M."/>
            <person name="Samson G."/>
            <person name="Schroeder D.C."/>
            <person name="Segurens B."/>
            <person name="Strittmatter M."/>
            <person name="Tonon T."/>
            <person name="Tregear J.W."/>
            <person name="Valentin K."/>
            <person name="von Dassow P."/>
            <person name="Yamagishi T."/>
            <person name="Van de Peer Y."/>
            <person name="Wincker P."/>
        </authorList>
    </citation>
    <scope>NUCLEOTIDE SEQUENCE [LARGE SCALE GENOMIC DNA]</scope>
    <source>
        <strain evidence="4">Ec32 / CCAP1310/4</strain>
    </source>
</reference>